<organism evidence="1 2">
    <name type="scientific">Candolleomyces eurysporus</name>
    <dbReference type="NCBI Taxonomy" id="2828524"/>
    <lineage>
        <taxon>Eukaryota</taxon>
        <taxon>Fungi</taxon>
        <taxon>Dikarya</taxon>
        <taxon>Basidiomycota</taxon>
        <taxon>Agaricomycotina</taxon>
        <taxon>Agaricomycetes</taxon>
        <taxon>Agaricomycetidae</taxon>
        <taxon>Agaricales</taxon>
        <taxon>Agaricineae</taxon>
        <taxon>Psathyrellaceae</taxon>
        <taxon>Candolleomyces</taxon>
    </lineage>
</organism>
<sequence>MVPLSSEKLHQILKWRVDVARTSSPYDLYALSIEPLLDPLDGFHHPDYFGFPGCSQGFNGNVFQHHQTADMDPFDMDRYTALATPTPETHLVNPLRFRTSADPPVSSFPALPLVCVQSQSAIARLCGLIGWFAYQKQMTTDLELLHEEYLRVLDVWNKFELEKWQAEKMLRGAATPDNVQRVFAADHAVESASAAARYIETYAKMHGIRYNFEGLFFKYYQSSADVFGFYAQAPSATIGNNGPCAVKGSGNVAPSSAWNASRIPSMGFGYNPAHGQSQQNMPFTACVPEWTVLPAPVPSRMIEV</sequence>
<reference evidence="1" key="1">
    <citation type="submission" date="2022-06" db="EMBL/GenBank/DDBJ databases">
        <title>Genome Sequence of Candolleomyces eurysporus.</title>
        <authorList>
            <person name="Buettner E."/>
        </authorList>
    </citation>
    <scope>NUCLEOTIDE SEQUENCE</scope>
    <source>
        <strain evidence="1">VTCC 930004</strain>
    </source>
</reference>
<feature type="non-terminal residue" evidence="1">
    <location>
        <position position="304"/>
    </location>
</feature>
<dbReference type="AlphaFoldDB" id="A0A9W8ML42"/>
<accession>A0A9W8ML42</accession>
<dbReference type="EMBL" id="JANBPK010000730">
    <property type="protein sequence ID" value="KAJ2933967.1"/>
    <property type="molecule type" value="Genomic_DNA"/>
</dbReference>
<gene>
    <name evidence="1" type="ORF">H1R20_g3160</name>
</gene>
<keyword evidence="2" id="KW-1185">Reference proteome</keyword>
<dbReference type="Proteomes" id="UP001140091">
    <property type="component" value="Unassembled WGS sequence"/>
</dbReference>
<protein>
    <submittedName>
        <fullName evidence="1">Uncharacterized protein</fullName>
    </submittedName>
</protein>
<dbReference type="OrthoDB" id="10373924at2759"/>
<proteinExistence type="predicted"/>
<name>A0A9W8ML42_9AGAR</name>
<evidence type="ECO:0000313" key="2">
    <source>
        <dbReference type="Proteomes" id="UP001140091"/>
    </source>
</evidence>
<comment type="caution">
    <text evidence="1">The sequence shown here is derived from an EMBL/GenBank/DDBJ whole genome shotgun (WGS) entry which is preliminary data.</text>
</comment>
<evidence type="ECO:0000313" key="1">
    <source>
        <dbReference type="EMBL" id="KAJ2933967.1"/>
    </source>
</evidence>